<dbReference type="InterPro" id="IPR052513">
    <property type="entry name" value="Thioester_dehydratase-like"/>
</dbReference>
<name>A0A1F7IED5_9BACT</name>
<dbReference type="STRING" id="1802056.A2954_07565"/>
<evidence type="ECO:0000313" key="3">
    <source>
        <dbReference type="Proteomes" id="UP000177698"/>
    </source>
</evidence>
<accession>A0A1F7IED5</accession>
<dbReference type="PANTHER" id="PTHR34075">
    <property type="entry name" value="BLR3430 PROTEIN"/>
    <property type="match status" value="1"/>
</dbReference>
<dbReference type="Pfam" id="PF01796">
    <property type="entry name" value="OB_ChsH2_C"/>
    <property type="match status" value="1"/>
</dbReference>
<dbReference type="InterPro" id="IPR012340">
    <property type="entry name" value="NA-bd_OB-fold"/>
</dbReference>
<proteinExistence type="predicted"/>
<dbReference type="Proteomes" id="UP000177698">
    <property type="component" value="Unassembled WGS sequence"/>
</dbReference>
<evidence type="ECO:0000259" key="1">
    <source>
        <dbReference type="Pfam" id="PF01796"/>
    </source>
</evidence>
<comment type="caution">
    <text evidence="2">The sequence shown here is derived from an EMBL/GenBank/DDBJ whole genome shotgun (WGS) entry which is preliminary data.</text>
</comment>
<dbReference type="AlphaFoldDB" id="A0A1F7IED5"/>
<organism evidence="2 3">
    <name type="scientific">Candidatus Roizmanbacteria bacterium RIFCSPLOWO2_01_FULL_37_12</name>
    <dbReference type="NCBI Taxonomy" id="1802056"/>
    <lineage>
        <taxon>Bacteria</taxon>
        <taxon>Candidatus Roizmaniibacteriota</taxon>
    </lineage>
</organism>
<evidence type="ECO:0000313" key="2">
    <source>
        <dbReference type="EMBL" id="OGK41707.1"/>
    </source>
</evidence>
<gene>
    <name evidence="2" type="ORF">A2954_07565</name>
</gene>
<protein>
    <recommendedName>
        <fullName evidence="1">ChsH2 C-terminal OB-fold domain-containing protein</fullName>
    </recommendedName>
</protein>
<feature type="domain" description="ChsH2 C-terminal OB-fold" evidence="1">
    <location>
        <begin position="21"/>
        <end position="74"/>
    </location>
</feature>
<dbReference type="SUPFAM" id="SSF50249">
    <property type="entry name" value="Nucleic acid-binding proteins"/>
    <property type="match status" value="1"/>
</dbReference>
<dbReference type="EMBL" id="MGAG01000010">
    <property type="protein sequence ID" value="OGK41707.1"/>
    <property type="molecule type" value="Genomic_DNA"/>
</dbReference>
<reference evidence="2 3" key="1">
    <citation type="journal article" date="2016" name="Nat. Commun.">
        <title>Thousands of microbial genomes shed light on interconnected biogeochemical processes in an aquifer system.</title>
        <authorList>
            <person name="Anantharaman K."/>
            <person name="Brown C.T."/>
            <person name="Hug L.A."/>
            <person name="Sharon I."/>
            <person name="Castelle C.J."/>
            <person name="Probst A.J."/>
            <person name="Thomas B.C."/>
            <person name="Singh A."/>
            <person name="Wilkins M.J."/>
            <person name="Karaoz U."/>
            <person name="Brodie E.L."/>
            <person name="Williams K.H."/>
            <person name="Hubbard S.S."/>
            <person name="Banfield J.F."/>
        </authorList>
    </citation>
    <scope>NUCLEOTIDE SEQUENCE [LARGE SCALE GENOMIC DNA]</scope>
</reference>
<dbReference type="PANTHER" id="PTHR34075:SF5">
    <property type="entry name" value="BLR3430 PROTEIN"/>
    <property type="match status" value="1"/>
</dbReference>
<dbReference type="InterPro" id="IPR002878">
    <property type="entry name" value="ChsH2_C"/>
</dbReference>
<sequence>MISPVKIWRRQKEIRNLLGIKGVILTWTLIYVSGKDFKKYAPYPVVLVEFENGKKAVGQLVDYDKKNLKMGERVISILRKVRESNSEDVIPYGLKFKPINTV</sequence>